<evidence type="ECO:0000313" key="4">
    <source>
        <dbReference type="EMBL" id="CBY08390.1"/>
    </source>
</evidence>
<comment type="subcellular location">
    <subcellularLocation>
        <location evidence="1">Nucleus</location>
    </subcellularLocation>
</comment>
<evidence type="ECO:0000313" key="5">
    <source>
        <dbReference type="Proteomes" id="UP000001307"/>
    </source>
</evidence>
<keyword evidence="5" id="KW-1185">Reference proteome</keyword>
<reference evidence="4" key="1">
    <citation type="journal article" date="2010" name="Science">
        <title>Plasticity of animal genome architecture unmasked by rapid evolution of a pelagic tunicate.</title>
        <authorList>
            <person name="Denoeud F."/>
            <person name="Henriet S."/>
            <person name="Mungpakdee S."/>
            <person name="Aury J.M."/>
            <person name="Da Silva C."/>
            <person name="Brinkmann H."/>
            <person name="Mikhaleva J."/>
            <person name="Olsen L.C."/>
            <person name="Jubin C."/>
            <person name="Canestro C."/>
            <person name="Bouquet J.M."/>
            <person name="Danks G."/>
            <person name="Poulain J."/>
            <person name="Campsteijn C."/>
            <person name="Adamski M."/>
            <person name="Cross I."/>
            <person name="Yadetie F."/>
            <person name="Muffato M."/>
            <person name="Louis A."/>
            <person name="Butcher S."/>
            <person name="Tsagkogeorga G."/>
            <person name="Konrad A."/>
            <person name="Singh S."/>
            <person name="Jensen M.F."/>
            <person name="Cong E.H."/>
            <person name="Eikeseth-Otteraa H."/>
            <person name="Noel B."/>
            <person name="Anthouard V."/>
            <person name="Porcel B.M."/>
            <person name="Kachouri-Lafond R."/>
            <person name="Nishino A."/>
            <person name="Ugolini M."/>
            <person name="Chourrout P."/>
            <person name="Nishida H."/>
            <person name="Aasland R."/>
            <person name="Huzurbazar S."/>
            <person name="Westhof E."/>
            <person name="Delsuc F."/>
            <person name="Lehrach H."/>
            <person name="Reinhardt R."/>
            <person name="Weissenbach J."/>
            <person name="Roy S.W."/>
            <person name="Artiguenave F."/>
            <person name="Postlethwait J.H."/>
            <person name="Manak J.R."/>
            <person name="Thompson E.M."/>
            <person name="Jaillon O."/>
            <person name="Du Pasquier L."/>
            <person name="Boudinot P."/>
            <person name="Liberles D.A."/>
            <person name="Volff J.N."/>
            <person name="Philippe H."/>
            <person name="Lenhard B."/>
            <person name="Roest Crollius H."/>
            <person name="Wincker P."/>
            <person name="Chourrout D."/>
        </authorList>
    </citation>
    <scope>NUCLEOTIDE SEQUENCE [LARGE SCALE GENOMIC DNA]</scope>
</reference>
<protein>
    <submittedName>
        <fullName evidence="4">Uncharacterized protein</fullName>
    </submittedName>
</protein>
<proteinExistence type="predicted"/>
<dbReference type="AlphaFoldDB" id="E4XA43"/>
<keyword evidence="3" id="KW-0175">Coiled coil</keyword>
<feature type="coiled-coil region" evidence="3">
    <location>
        <begin position="137"/>
        <end position="185"/>
    </location>
</feature>
<accession>E4XA43</accession>
<sequence length="202" mass="23205">MNTVKDDEVIRTRLLLDGEGAGDDRKLTLLLKSFLRWCNSAEPDQAAGQKILQMLDQAEYQVKKLTMIAKANERQRQKYLDNEKDVEVEMSQASKMIEKATAELIDARKYKSNQQEYDAFAKIINKHPDRATSNAEIAKIKEDVDALTIEKDGLDAKLNERRKEVHVLLQAIHGLEQKMRRVEAENAVEIMDITMDDDEEED</sequence>
<name>E4XA43_OIKDI</name>
<keyword evidence="2" id="KW-0539">Nucleus</keyword>
<gene>
    <name evidence="4" type="ORF">GSOID_T00004956001</name>
</gene>
<dbReference type="Pfam" id="PF05615">
    <property type="entry name" value="THOC7"/>
    <property type="match status" value="1"/>
</dbReference>
<evidence type="ECO:0000256" key="1">
    <source>
        <dbReference type="ARBA" id="ARBA00004123"/>
    </source>
</evidence>
<dbReference type="GO" id="GO:0006397">
    <property type="term" value="P:mRNA processing"/>
    <property type="evidence" value="ECO:0007669"/>
    <property type="project" value="InterPro"/>
</dbReference>
<dbReference type="InParanoid" id="E4XA43"/>
<evidence type="ECO:0000256" key="3">
    <source>
        <dbReference type="SAM" id="Coils"/>
    </source>
</evidence>
<dbReference type="OrthoDB" id="205166at2759"/>
<dbReference type="FunCoup" id="E4XA43">
    <property type="interactions" value="626"/>
</dbReference>
<evidence type="ECO:0000256" key="2">
    <source>
        <dbReference type="ARBA" id="ARBA00023242"/>
    </source>
</evidence>
<dbReference type="InterPro" id="IPR008501">
    <property type="entry name" value="THOC7/Mft1"/>
</dbReference>
<dbReference type="Proteomes" id="UP000001307">
    <property type="component" value="Unassembled WGS sequence"/>
</dbReference>
<dbReference type="EMBL" id="FN653031">
    <property type="protein sequence ID" value="CBY08390.1"/>
    <property type="molecule type" value="Genomic_DNA"/>
</dbReference>
<dbReference type="GO" id="GO:0000445">
    <property type="term" value="C:THO complex part of transcription export complex"/>
    <property type="evidence" value="ECO:0007669"/>
    <property type="project" value="InterPro"/>
</dbReference>
<organism evidence="4">
    <name type="scientific">Oikopleura dioica</name>
    <name type="common">Tunicate</name>
    <dbReference type="NCBI Taxonomy" id="34765"/>
    <lineage>
        <taxon>Eukaryota</taxon>
        <taxon>Metazoa</taxon>
        <taxon>Chordata</taxon>
        <taxon>Tunicata</taxon>
        <taxon>Appendicularia</taxon>
        <taxon>Copelata</taxon>
        <taxon>Oikopleuridae</taxon>
        <taxon>Oikopleura</taxon>
    </lineage>
</organism>